<dbReference type="InterPro" id="IPR001878">
    <property type="entry name" value="Znf_CCHC"/>
</dbReference>
<accession>A0A6I9XBN0</accession>
<dbReference type="AlphaFoldDB" id="A0A6I9XBN0"/>
<feature type="domain" description="CCHC-type" evidence="2">
    <location>
        <begin position="270"/>
        <end position="285"/>
    </location>
</feature>
<gene>
    <name evidence="4" type="primary">LOC105430405</name>
</gene>
<proteinExistence type="predicted"/>
<feature type="compositionally biased region" description="Polar residues" evidence="1">
    <location>
        <begin position="1"/>
        <end position="37"/>
    </location>
</feature>
<feature type="domain" description="CCHC-type" evidence="2">
    <location>
        <begin position="310"/>
        <end position="325"/>
    </location>
</feature>
<dbReference type="Proteomes" id="UP000504615">
    <property type="component" value="Unplaced"/>
</dbReference>
<feature type="region of interest" description="Disordered" evidence="1">
    <location>
        <begin position="1"/>
        <end position="41"/>
    </location>
</feature>
<evidence type="ECO:0000313" key="4">
    <source>
        <dbReference type="RefSeq" id="XP_011642253.1"/>
    </source>
</evidence>
<dbReference type="RefSeq" id="XP_011642253.1">
    <property type="nucleotide sequence ID" value="XM_011643951.2"/>
</dbReference>
<dbReference type="OrthoDB" id="2286242at2759"/>
<evidence type="ECO:0000256" key="1">
    <source>
        <dbReference type="SAM" id="MobiDB-lite"/>
    </source>
</evidence>
<dbReference type="GeneID" id="105430405"/>
<dbReference type="GO" id="GO:0003676">
    <property type="term" value="F:nucleic acid binding"/>
    <property type="evidence" value="ECO:0007669"/>
    <property type="project" value="InterPro"/>
</dbReference>
<keyword evidence="3" id="KW-1185">Reference proteome</keyword>
<dbReference type="GO" id="GO:0008270">
    <property type="term" value="F:zinc ion binding"/>
    <property type="evidence" value="ECO:0007669"/>
    <property type="project" value="InterPro"/>
</dbReference>
<protein>
    <submittedName>
        <fullName evidence="4">Uncharacterized protein LOC105430405</fullName>
    </submittedName>
</protein>
<sequence length="351" mass="40419">MGNSSSKTEESVNNEQVEPSNENSSAIADVTESSETKPSVIVPPKFNTKDDFMMTWFSWKKEFFYYLSSIDKTKANMRMWGILLLNHMGPVGQEIHRTFPFYECTMNENAQENISSLIKKFDIYYLYEDKKRDGKDIDEYVNELKSIAVERDHHKPEVIVKEKVIQDISTQHFTGKAAVTIKNHGEHWIPFLKKQNLAVIVDVWKQVESMTQENDKAPKQVSSCTKSIIECVRCGTEHDRKRCPAWGVQCDKCKQFNHFTVNCKIKYVNDCTKCGTNHIQSRCPAFGELCTNCGKMNHFIWKCQIPFVNNCPRCGKSHAVTACPAQGQICRYCNKPNHLEERCTSRLDNTQ</sequence>
<feature type="domain" description="CCHC-type" evidence="2">
    <location>
        <begin position="289"/>
        <end position="305"/>
    </location>
</feature>
<name>A0A6I9XBN0_9HYME</name>
<feature type="domain" description="CCHC-type" evidence="2">
    <location>
        <begin position="329"/>
        <end position="345"/>
    </location>
</feature>
<organism evidence="3 4">
    <name type="scientific">Pogonomyrmex barbatus</name>
    <name type="common">red harvester ant</name>
    <dbReference type="NCBI Taxonomy" id="144034"/>
    <lineage>
        <taxon>Eukaryota</taxon>
        <taxon>Metazoa</taxon>
        <taxon>Ecdysozoa</taxon>
        <taxon>Arthropoda</taxon>
        <taxon>Hexapoda</taxon>
        <taxon>Insecta</taxon>
        <taxon>Pterygota</taxon>
        <taxon>Neoptera</taxon>
        <taxon>Endopterygota</taxon>
        <taxon>Hymenoptera</taxon>
        <taxon>Apocrita</taxon>
        <taxon>Aculeata</taxon>
        <taxon>Formicoidea</taxon>
        <taxon>Formicidae</taxon>
        <taxon>Myrmicinae</taxon>
        <taxon>Pogonomyrmex</taxon>
    </lineage>
</organism>
<dbReference type="SMART" id="SM00343">
    <property type="entry name" value="ZnF_C2HC"/>
    <property type="match status" value="5"/>
</dbReference>
<evidence type="ECO:0000313" key="3">
    <source>
        <dbReference type="Proteomes" id="UP000504615"/>
    </source>
</evidence>
<evidence type="ECO:0000259" key="2">
    <source>
        <dbReference type="SMART" id="SM00343"/>
    </source>
</evidence>
<reference evidence="4" key="1">
    <citation type="submission" date="2025-08" db="UniProtKB">
        <authorList>
            <consortium name="RefSeq"/>
        </authorList>
    </citation>
    <scope>IDENTIFICATION</scope>
</reference>
<feature type="domain" description="CCHC-type" evidence="2">
    <location>
        <begin position="249"/>
        <end position="265"/>
    </location>
</feature>